<accession>A0A6B0UPQ6</accession>
<evidence type="ECO:0000313" key="2">
    <source>
        <dbReference type="EMBL" id="MXU91484.1"/>
    </source>
</evidence>
<organism evidence="2">
    <name type="scientific">Ixodes ricinus</name>
    <name type="common">Common tick</name>
    <name type="synonym">Acarus ricinus</name>
    <dbReference type="NCBI Taxonomy" id="34613"/>
    <lineage>
        <taxon>Eukaryota</taxon>
        <taxon>Metazoa</taxon>
        <taxon>Ecdysozoa</taxon>
        <taxon>Arthropoda</taxon>
        <taxon>Chelicerata</taxon>
        <taxon>Arachnida</taxon>
        <taxon>Acari</taxon>
        <taxon>Parasitiformes</taxon>
        <taxon>Ixodida</taxon>
        <taxon>Ixodoidea</taxon>
        <taxon>Ixodidae</taxon>
        <taxon>Ixodinae</taxon>
        <taxon>Ixodes</taxon>
    </lineage>
</organism>
<keyword evidence="1" id="KW-0732">Signal</keyword>
<sequence>MSHCCVVWTCHLLCVSCHTRKMSVVSGRSLVLHRCSSLPCGRNCLVPNGTTVSSMICSAFRHCFGWCRTLCRQLLTMRHLPSGCTGSWKLTAERAKTTRSASLIFLNRWSVTLSFCLPSSAAF</sequence>
<protein>
    <submittedName>
        <fullName evidence="2">Putative secreted protein</fullName>
    </submittedName>
</protein>
<evidence type="ECO:0000256" key="1">
    <source>
        <dbReference type="SAM" id="SignalP"/>
    </source>
</evidence>
<feature type="chain" id="PRO_5025593535" evidence="1">
    <location>
        <begin position="20"/>
        <end position="123"/>
    </location>
</feature>
<dbReference type="EMBL" id="GIFC01009401">
    <property type="protein sequence ID" value="MXU91484.1"/>
    <property type="molecule type" value="Transcribed_RNA"/>
</dbReference>
<reference evidence="2" key="1">
    <citation type="submission" date="2019-12" db="EMBL/GenBank/DDBJ databases">
        <title>An insight into the sialome of adult female Ixodes ricinus ticks feeding for 6 days.</title>
        <authorList>
            <person name="Perner J."/>
            <person name="Ribeiro J.M.C."/>
        </authorList>
    </citation>
    <scope>NUCLEOTIDE SEQUENCE</scope>
    <source>
        <strain evidence="2">Semi-engorged</strain>
        <tissue evidence="2">Salivary glands</tissue>
    </source>
</reference>
<proteinExistence type="predicted"/>
<feature type="signal peptide" evidence="1">
    <location>
        <begin position="1"/>
        <end position="19"/>
    </location>
</feature>
<name>A0A6B0UPQ6_IXORI</name>
<dbReference type="AlphaFoldDB" id="A0A6B0UPQ6"/>